<keyword evidence="2" id="KW-1185">Reference proteome</keyword>
<dbReference type="EMBL" id="JASWJB010000342">
    <property type="protein sequence ID" value="KAK2591365.1"/>
    <property type="molecule type" value="Genomic_DNA"/>
</dbReference>
<accession>A0AAJ0CE12</accession>
<reference evidence="1" key="1">
    <citation type="submission" date="2023-06" db="EMBL/GenBank/DDBJ databases">
        <title>Conoideocrella luteorostrata (Hypocreales: Clavicipitaceae), a potential biocontrol fungus for elongate hemlock scale in United States Christmas tree production areas.</title>
        <authorList>
            <person name="Barrett H."/>
            <person name="Lovett B."/>
            <person name="Macias A.M."/>
            <person name="Stajich J.E."/>
            <person name="Kasson M.T."/>
        </authorList>
    </citation>
    <scope>NUCLEOTIDE SEQUENCE</scope>
    <source>
        <strain evidence="1">ARSEF 14590</strain>
    </source>
</reference>
<sequence length="143" mass="16462">MTVPSVQTVSAPHDEERSAFKRVKNMKCFERFTDDIGDKLIEFIDQILSQESTEPDAAKRNELAELFLWHAEFESERMGEEKGKPESDEEMRAIIAKLETTFGTVAGKEAKDATKSLYEPLIKRLSIKKNKLSRSRRNESHKE</sequence>
<gene>
    <name evidence="1" type="ORF">QQS21_010942</name>
</gene>
<protein>
    <submittedName>
        <fullName evidence="1">Uncharacterized protein</fullName>
    </submittedName>
</protein>
<name>A0AAJ0CE12_9HYPO</name>
<evidence type="ECO:0000313" key="1">
    <source>
        <dbReference type="EMBL" id="KAK2591365.1"/>
    </source>
</evidence>
<comment type="caution">
    <text evidence="1">The sequence shown here is derived from an EMBL/GenBank/DDBJ whole genome shotgun (WGS) entry which is preliminary data.</text>
</comment>
<evidence type="ECO:0000313" key="2">
    <source>
        <dbReference type="Proteomes" id="UP001251528"/>
    </source>
</evidence>
<dbReference type="Proteomes" id="UP001251528">
    <property type="component" value="Unassembled WGS sequence"/>
</dbReference>
<dbReference type="AlphaFoldDB" id="A0AAJ0CE12"/>
<organism evidence="1 2">
    <name type="scientific">Conoideocrella luteorostrata</name>
    <dbReference type="NCBI Taxonomy" id="1105319"/>
    <lineage>
        <taxon>Eukaryota</taxon>
        <taxon>Fungi</taxon>
        <taxon>Dikarya</taxon>
        <taxon>Ascomycota</taxon>
        <taxon>Pezizomycotina</taxon>
        <taxon>Sordariomycetes</taxon>
        <taxon>Hypocreomycetidae</taxon>
        <taxon>Hypocreales</taxon>
        <taxon>Clavicipitaceae</taxon>
        <taxon>Conoideocrella</taxon>
    </lineage>
</organism>
<proteinExistence type="predicted"/>